<reference evidence="9 10" key="1">
    <citation type="journal article" date="2018" name="Cell">
        <title>The Chara Genome: Secondary Complexity and Implications for Plant Terrestrialization.</title>
        <authorList>
            <person name="Nishiyama T."/>
            <person name="Sakayama H."/>
            <person name="Vries J.D."/>
            <person name="Buschmann H."/>
            <person name="Saint-Marcoux D."/>
            <person name="Ullrich K.K."/>
            <person name="Haas F.B."/>
            <person name="Vanderstraeten L."/>
            <person name="Becker D."/>
            <person name="Lang D."/>
            <person name="Vosolsobe S."/>
            <person name="Rombauts S."/>
            <person name="Wilhelmsson P.K.I."/>
            <person name="Janitza P."/>
            <person name="Kern R."/>
            <person name="Heyl A."/>
            <person name="Rumpler F."/>
            <person name="Villalobos L.I.A.C."/>
            <person name="Clay J.M."/>
            <person name="Skokan R."/>
            <person name="Toyoda A."/>
            <person name="Suzuki Y."/>
            <person name="Kagoshima H."/>
            <person name="Schijlen E."/>
            <person name="Tajeshwar N."/>
            <person name="Catarino B."/>
            <person name="Hetherington A.J."/>
            <person name="Saltykova A."/>
            <person name="Bonnot C."/>
            <person name="Breuninger H."/>
            <person name="Symeonidi A."/>
            <person name="Radhakrishnan G.V."/>
            <person name="Van Nieuwerburgh F."/>
            <person name="Deforce D."/>
            <person name="Chang C."/>
            <person name="Karol K.G."/>
            <person name="Hedrich R."/>
            <person name="Ulvskov P."/>
            <person name="Glockner G."/>
            <person name="Delwiche C.F."/>
            <person name="Petrasek J."/>
            <person name="Van de Peer Y."/>
            <person name="Friml J."/>
            <person name="Beilby M."/>
            <person name="Dolan L."/>
            <person name="Kohara Y."/>
            <person name="Sugano S."/>
            <person name="Fujiyama A."/>
            <person name="Delaux P.-M."/>
            <person name="Quint M."/>
            <person name="TheiBen G."/>
            <person name="Hagemann M."/>
            <person name="Harholt J."/>
            <person name="Dunand C."/>
            <person name="Zachgo S."/>
            <person name="Langdale J."/>
            <person name="Maumus F."/>
            <person name="Straeten D.V.D."/>
            <person name="Gould S.B."/>
            <person name="Rensing S.A."/>
        </authorList>
    </citation>
    <scope>NUCLEOTIDE SEQUENCE [LARGE SCALE GENOMIC DNA]</scope>
    <source>
        <strain evidence="9 10">S276</strain>
    </source>
</reference>
<protein>
    <recommendedName>
        <fullName evidence="8">MD-2-related lipid-recognition domain-containing protein</fullName>
    </recommendedName>
</protein>
<dbReference type="PANTHER" id="PTHR11306:SF0">
    <property type="entry name" value="PHOSPHATIDYLGLYCEROL_PHOSPHATIDYLINOSITOL TRANSFER PROTEIN"/>
    <property type="match status" value="1"/>
</dbReference>
<accession>A0A388KD41</accession>
<name>A0A388KD41_CHABU</name>
<evidence type="ECO:0000256" key="3">
    <source>
        <dbReference type="ARBA" id="ARBA00011245"/>
    </source>
</evidence>
<dbReference type="Pfam" id="PF02221">
    <property type="entry name" value="E1_DerP2_DerF2"/>
    <property type="match status" value="1"/>
</dbReference>
<comment type="function">
    <text evidence="1">Catalyzes the intermembrane transfer of phosphatidylglycerol and phosphatidylinositol.</text>
</comment>
<comment type="similarity">
    <text evidence="2">Belongs to the NPC2 family.</text>
</comment>
<dbReference type="InterPro" id="IPR039670">
    <property type="entry name" value="NPC2-like"/>
</dbReference>
<evidence type="ECO:0000256" key="4">
    <source>
        <dbReference type="ARBA" id="ARBA00022448"/>
    </source>
</evidence>
<evidence type="ECO:0000256" key="6">
    <source>
        <dbReference type="ARBA" id="ARBA00023055"/>
    </source>
</evidence>
<dbReference type="SUPFAM" id="SSF81296">
    <property type="entry name" value="E set domains"/>
    <property type="match status" value="1"/>
</dbReference>
<dbReference type="InterPro" id="IPR003172">
    <property type="entry name" value="ML_dom"/>
</dbReference>
<feature type="chain" id="PRO_5017354538" description="MD-2-related lipid-recognition domain-containing protein" evidence="7">
    <location>
        <begin position="22"/>
        <end position="160"/>
    </location>
</feature>
<dbReference type="InterPro" id="IPR014756">
    <property type="entry name" value="Ig_E-set"/>
</dbReference>
<dbReference type="OrthoDB" id="6409159at2759"/>
<proteinExistence type="inferred from homology"/>
<evidence type="ECO:0000313" key="9">
    <source>
        <dbReference type="EMBL" id="GBG67941.1"/>
    </source>
</evidence>
<dbReference type="EMBL" id="BFEA01000094">
    <property type="protein sequence ID" value="GBG67941.1"/>
    <property type="molecule type" value="Genomic_DNA"/>
</dbReference>
<feature type="signal peptide" evidence="7">
    <location>
        <begin position="1"/>
        <end position="21"/>
    </location>
</feature>
<sequence>MDGHSFGALLLLLTCLSLSAAQCVMGAATWGPCGEKDVPVTVKGVVVTPDPPVRGSAFSFELPATSNRVITGGYVKVFVFFHGVPVHLEEDDLCEKTSCPVQIGDFVFRNAQDLPGVTPPGPYMVKVSAFDENDEPLFCTKIRFMIVKRPRESGFLKAIL</sequence>
<gene>
    <name evidence="9" type="ORF">CBR_g1060</name>
</gene>
<evidence type="ECO:0000256" key="7">
    <source>
        <dbReference type="SAM" id="SignalP"/>
    </source>
</evidence>
<feature type="domain" description="MD-2-related lipid-recognition" evidence="8">
    <location>
        <begin position="30"/>
        <end position="144"/>
    </location>
</feature>
<dbReference type="OMA" id="TCLTFNT"/>
<evidence type="ECO:0000256" key="1">
    <source>
        <dbReference type="ARBA" id="ARBA00002053"/>
    </source>
</evidence>
<keyword evidence="5 7" id="KW-0732">Signal</keyword>
<comment type="subunit">
    <text evidence="3">Monomer.</text>
</comment>
<evidence type="ECO:0000256" key="2">
    <source>
        <dbReference type="ARBA" id="ARBA00006370"/>
    </source>
</evidence>
<dbReference type="GO" id="GO:0032934">
    <property type="term" value="F:sterol binding"/>
    <property type="evidence" value="ECO:0007669"/>
    <property type="project" value="InterPro"/>
</dbReference>
<evidence type="ECO:0000259" key="8">
    <source>
        <dbReference type="SMART" id="SM00737"/>
    </source>
</evidence>
<keyword evidence="10" id="KW-1185">Reference proteome</keyword>
<dbReference type="AlphaFoldDB" id="A0A388KD41"/>
<dbReference type="Gene3D" id="2.60.40.770">
    <property type="match status" value="1"/>
</dbReference>
<evidence type="ECO:0000313" key="10">
    <source>
        <dbReference type="Proteomes" id="UP000265515"/>
    </source>
</evidence>
<organism evidence="9 10">
    <name type="scientific">Chara braunii</name>
    <name type="common">Braun's stonewort</name>
    <dbReference type="NCBI Taxonomy" id="69332"/>
    <lineage>
        <taxon>Eukaryota</taxon>
        <taxon>Viridiplantae</taxon>
        <taxon>Streptophyta</taxon>
        <taxon>Charophyceae</taxon>
        <taxon>Charales</taxon>
        <taxon>Characeae</taxon>
        <taxon>Chara</taxon>
    </lineage>
</organism>
<dbReference type="GO" id="GO:0015918">
    <property type="term" value="P:sterol transport"/>
    <property type="evidence" value="ECO:0007669"/>
    <property type="project" value="InterPro"/>
</dbReference>
<dbReference type="PANTHER" id="PTHR11306">
    <property type="entry name" value="NIEMANN PICK TYPE C2 PROTEIN NPC2-RELATED"/>
    <property type="match status" value="1"/>
</dbReference>
<comment type="caution">
    <text evidence="9">The sequence shown here is derived from an EMBL/GenBank/DDBJ whole genome shotgun (WGS) entry which is preliminary data.</text>
</comment>
<dbReference type="Proteomes" id="UP000265515">
    <property type="component" value="Unassembled WGS sequence"/>
</dbReference>
<keyword evidence="6" id="KW-0445">Lipid transport</keyword>
<evidence type="ECO:0000256" key="5">
    <source>
        <dbReference type="ARBA" id="ARBA00022729"/>
    </source>
</evidence>
<keyword evidence="4" id="KW-0813">Transport</keyword>
<dbReference type="Gramene" id="GBG67941">
    <property type="protein sequence ID" value="GBG67941"/>
    <property type="gene ID" value="CBR_g1060"/>
</dbReference>
<dbReference type="SMART" id="SM00737">
    <property type="entry name" value="ML"/>
    <property type="match status" value="1"/>
</dbReference>